<evidence type="ECO:0000313" key="2">
    <source>
        <dbReference type="Proteomes" id="UP001566132"/>
    </source>
</evidence>
<reference evidence="1 2" key="1">
    <citation type="submission" date="2024-05" db="EMBL/GenBank/DDBJ databases">
        <title>Genetic variation in Jamaican populations of the coffee berry borer (Hypothenemus hampei).</title>
        <authorList>
            <person name="Errbii M."/>
            <person name="Myrie A."/>
        </authorList>
    </citation>
    <scope>NUCLEOTIDE SEQUENCE [LARGE SCALE GENOMIC DNA]</scope>
    <source>
        <strain evidence="1">JA-Hopewell-2020-01-JO</strain>
        <tissue evidence="1">Whole body</tissue>
    </source>
</reference>
<organism evidence="1 2">
    <name type="scientific">Hypothenemus hampei</name>
    <name type="common">Coffee berry borer</name>
    <dbReference type="NCBI Taxonomy" id="57062"/>
    <lineage>
        <taxon>Eukaryota</taxon>
        <taxon>Metazoa</taxon>
        <taxon>Ecdysozoa</taxon>
        <taxon>Arthropoda</taxon>
        <taxon>Hexapoda</taxon>
        <taxon>Insecta</taxon>
        <taxon>Pterygota</taxon>
        <taxon>Neoptera</taxon>
        <taxon>Endopterygota</taxon>
        <taxon>Coleoptera</taxon>
        <taxon>Polyphaga</taxon>
        <taxon>Cucujiformia</taxon>
        <taxon>Curculionidae</taxon>
        <taxon>Scolytinae</taxon>
        <taxon>Hypothenemus</taxon>
    </lineage>
</organism>
<dbReference type="EMBL" id="JBDJPC010000002">
    <property type="protein sequence ID" value="KAL1513989.1"/>
    <property type="molecule type" value="Genomic_DNA"/>
</dbReference>
<evidence type="ECO:0000313" key="1">
    <source>
        <dbReference type="EMBL" id="KAL1513989.1"/>
    </source>
</evidence>
<sequence length="94" mass="11338">MAFRERLHPMKDTWGLFSNKHGGVFEFRYMEQREGKGTSRWDGGRRKNAQIPPTDQMIWLYYKEETLRCVHFKNFTSITIESLIFSLKIWNYGK</sequence>
<gene>
    <name evidence="1" type="ORF">ABEB36_003320</name>
</gene>
<protein>
    <submittedName>
        <fullName evidence="1">Uncharacterized protein</fullName>
    </submittedName>
</protein>
<dbReference type="AlphaFoldDB" id="A0ABD1FCE7"/>
<comment type="caution">
    <text evidence="1">The sequence shown here is derived from an EMBL/GenBank/DDBJ whole genome shotgun (WGS) entry which is preliminary data.</text>
</comment>
<dbReference type="Proteomes" id="UP001566132">
    <property type="component" value="Unassembled WGS sequence"/>
</dbReference>
<name>A0ABD1FCE7_HYPHA</name>
<accession>A0ABD1FCE7</accession>
<proteinExistence type="predicted"/>
<keyword evidence="2" id="KW-1185">Reference proteome</keyword>